<dbReference type="InterPro" id="IPR041662">
    <property type="entry name" value="SusD-like_2"/>
</dbReference>
<accession>A0A4S8HPM2</accession>
<name>A0A4S8HPM2_9BACT</name>
<dbReference type="SUPFAM" id="SSF48452">
    <property type="entry name" value="TPR-like"/>
    <property type="match status" value="1"/>
</dbReference>
<evidence type="ECO:0000313" key="2">
    <source>
        <dbReference type="Proteomes" id="UP000306918"/>
    </source>
</evidence>
<dbReference type="InterPro" id="IPR011990">
    <property type="entry name" value="TPR-like_helical_dom_sf"/>
</dbReference>
<sequence>MKSIYNIYIMAAIIIATQSGCQKLVAGRNDNPNQLTPDAIDAGLFLNGAELSNIAIQLGPLSRMAGYYSGQLVGVEQVEKERYNYNVTNSDFDWDGYQSVITPLREIRKRTMANPLYQGITKVLEAHLIGTYASLFGDVPFSQAVTDIADPVFDDQLAVFDSLQKMLDEAVTDFNNAAGSVVLQDYIFSGNRTKWLQSAFTLKARYYMYTRQYDLAYTAAQKGISAYANNMVFKPSGTSTDNSAKNKIYIVLTGGPNMGTENSYMIKLLDATSGISRNNTKTNENARLKYYKINRTSAAANLGIAYSLESQPMITYQENLLILAEAGTRTQGMSVGLGYLNTLRTFLRAGTFLNSNFTSEARKYDDYVVTDFNAFGIENMDGIDPTRALLREIIEERYISGFTTFMPFDDARRLKKSDSDIAVPFPLNTATATQYIQRFIYPEAEILSNEQAPAEPGLYSVTKVNQ</sequence>
<dbReference type="Pfam" id="PF12771">
    <property type="entry name" value="SusD-like_2"/>
    <property type="match status" value="1"/>
</dbReference>
<dbReference type="AlphaFoldDB" id="A0A4S8HPM2"/>
<dbReference type="Gene3D" id="1.25.40.390">
    <property type="match status" value="1"/>
</dbReference>
<evidence type="ECO:0000313" key="1">
    <source>
        <dbReference type="EMBL" id="THU35854.1"/>
    </source>
</evidence>
<dbReference type="Proteomes" id="UP000306918">
    <property type="component" value="Unassembled WGS sequence"/>
</dbReference>
<organism evidence="1 2">
    <name type="scientific">Niastella caeni</name>
    <dbReference type="NCBI Taxonomy" id="2569763"/>
    <lineage>
        <taxon>Bacteria</taxon>
        <taxon>Pseudomonadati</taxon>
        <taxon>Bacteroidota</taxon>
        <taxon>Chitinophagia</taxon>
        <taxon>Chitinophagales</taxon>
        <taxon>Chitinophagaceae</taxon>
        <taxon>Niastella</taxon>
    </lineage>
</organism>
<protein>
    <submittedName>
        <fullName evidence="1">SusD/RagB family nutrient-binding outer membrane lipoprotein</fullName>
    </submittedName>
</protein>
<dbReference type="EMBL" id="STFF01000006">
    <property type="protein sequence ID" value="THU35854.1"/>
    <property type="molecule type" value="Genomic_DNA"/>
</dbReference>
<dbReference type="OrthoDB" id="725917at2"/>
<proteinExistence type="predicted"/>
<comment type="caution">
    <text evidence="1">The sequence shown here is derived from an EMBL/GenBank/DDBJ whole genome shotgun (WGS) entry which is preliminary data.</text>
</comment>
<reference evidence="1 2" key="1">
    <citation type="submission" date="2019-04" db="EMBL/GenBank/DDBJ databases">
        <title>Niastella caeni sp. nov., isolated from activated sludge.</title>
        <authorList>
            <person name="Sheng M."/>
        </authorList>
    </citation>
    <scope>NUCLEOTIDE SEQUENCE [LARGE SCALE GENOMIC DNA]</scope>
    <source>
        <strain evidence="1 2">HX-2-15</strain>
    </source>
</reference>
<keyword evidence="1" id="KW-0449">Lipoprotein</keyword>
<gene>
    <name evidence="1" type="ORF">FAM09_20895</name>
</gene>
<dbReference type="RefSeq" id="WP_136579095.1">
    <property type="nucleotide sequence ID" value="NZ_STFF01000006.1"/>
</dbReference>
<keyword evidence="2" id="KW-1185">Reference proteome</keyword>